<dbReference type="EMBL" id="VFOP01000001">
    <property type="protein sequence ID" value="TQL51184.1"/>
    <property type="molecule type" value="Genomic_DNA"/>
</dbReference>
<feature type="domain" description="Carboxyltransferase" evidence="4">
    <location>
        <begin position="1"/>
        <end position="190"/>
    </location>
</feature>
<gene>
    <name evidence="5" type="ORF">FB467_2322</name>
</gene>
<dbReference type="AlphaFoldDB" id="A0A542YTB2"/>
<accession>A0A542YTB2</accession>
<evidence type="ECO:0000256" key="3">
    <source>
        <dbReference type="ARBA" id="ARBA00022840"/>
    </source>
</evidence>
<dbReference type="PANTHER" id="PTHR34698">
    <property type="entry name" value="5-OXOPROLINASE SUBUNIT B"/>
    <property type="match status" value="1"/>
</dbReference>
<dbReference type="SUPFAM" id="SSF50891">
    <property type="entry name" value="Cyclophilin-like"/>
    <property type="match status" value="1"/>
</dbReference>
<dbReference type="Gene3D" id="2.40.100.10">
    <property type="entry name" value="Cyclophilin-like"/>
    <property type="match status" value="1"/>
</dbReference>
<reference evidence="5 6" key="1">
    <citation type="submission" date="2019-06" db="EMBL/GenBank/DDBJ databases">
        <title>Sequencing the genomes of 1000 actinobacteria strains.</title>
        <authorList>
            <person name="Klenk H.-P."/>
        </authorList>
    </citation>
    <scope>NUCLEOTIDE SEQUENCE [LARGE SCALE GENOMIC DNA]</scope>
    <source>
        <strain evidence="5 6">DSM 12335</strain>
    </source>
</reference>
<evidence type="ECO:0000256" key="1">
    <source>
        <dbReference type="ARBA" id="ARBA00022741"/>
    </source>
</evidence>
<dbReference type="InterPro" id="IPR029000">
    <property type="entry name" value="Cyclophilin-like_dom_sf"/>
</dbReference>
<dbReference type="Gene3D" id="3.30.1360.40">
    <property type="match status" value="1"/>
</dbReference>
<dbReference type="SMART" id="SM00796">
    <property type="entry name" value="AHS1"/>
    <property type="match status" value="1"/>
</dbReference>
<dbReference type="InterPro" id="IPR010016">
    <property type="entry name" value="PxpB"/>
</dbReference>
<dbReference type="InterPro" id="IPR003833">
    <property type="entry name" value="CT_C_D"/>
</dbReference>
<dbReference type="RefSeq" id="WP_141785218.1">
    <property type="nucleotide sequence ID" value="NZ_BAAAIK010000007.1"/>
</dbReference>
<dbReference type="GO" id="GO:0005524">
    <property type="term" value="F:ATP binding"/>
    <property type="evidence" value="ECO:0007669"/>
    <property type="project" value="UniProtKB-KW"/>
</dbReference>
<name>A0A542YTB2_9MICO</name>
<dbReference type="SUPFAM" id="SSF160467">
    <property type="entry name" value="PH0987 N-terminal domain-like"/>
    <property type="match status" value="1"/>
</dbReference>
<keyword evidence="6" id="KW-1185">Reference proteome</keyword>
<evidence type="ECO:0000256" key="2">
    <source>
        <dbReference type="ARBA" id="ARBA00022801"/>
    </source>
</evidence>
<dbReference type="PANTHER" id="PTHR34698:SF2">
    <property type="entry name" value="5-OXOPROLINASE SUBUNIT B"/>
    <property type="match status" value="1"/>
</dbReference>
<comment type="caution">
    <text evidence="5">The sequence shown here is derived from an EMBL/GenBank/DDBJ whole genome shotgun (WGS) entry which is preliminary data.</text>
</comment>
<evidence type="ECO:0000313" key="6">
    <source>
        <dbReference type="Proteomes" id="UP000319516"/>
    </source>
</evidence>
<evidence type="ECO:0000313" key="5">
    <source>
        <dbReference type="EMBL" id="TQL51184.1"/>
    </source>
</evidence>
<keyword evidence="2" id="KW-0378">Hydrolase</keyword>
<sequence length="202" mass="21972">MKVLPSGAHGLLLEFADLDEVLAHYAALREADLPGVLDLVPAGATILVVTDRDTDLSALGHRLRRVPPASHRRTETRPVEVPVRYDGEDLGDLADTLGLTVPELVERHREEEWTVAFCGFAPGFGYLTGSRHDWDIPRRSTPRTKVPAGSLALAGAFTGVYPRESPGGWQLIGHAEVDVFDLDRDPPALLVPGARVRFVEAS</sequence>
<keyword evidence="3" id="KW-0067">ATP-binding</keyword>
<proteinExistence type="predicted"/>
<organism evidence="5 6">
    <name type="scientific">Ornithinicoccus hortensis</name>
    <dbReference type="NCBI Taxonomy" id="82346"/>
    <lineage>
        <taxon>Bacteria</taxon>
        <taxon>Bacillati</taxon>
        <taxon>Actinomycetota</taxon>
        <taxon>Actinomycetes</taxon>
        <taxon>Micrococcales</taxon>
        <taxon>Intrasporangiaceae</taxon>
        <taxon>Ornithinicoccus</taxon>
    </lineage>
</organism>
<dbReference type="OrthoDB" id="9768696at2"/>
<dbReference type="Proteomes" id="UP000319516">
    <property type="component" value="Unassembled WGS sequence"/>
</dbReference>
<dbReference type="GO" id="GO:0016787">
    <property type="term" value="F:hydrolase activity"/>
    <property type="evidence" value="ECO:0007669"/>
    <property type="project" value="UniProtKB-KW"/>
</dbReference>
<protein>
    <submittedName>
        <fullName evidence="5">KipI family sensor histidine kinase inhibitor</fullName>
    </submittedName>
</protein>
<evidence type="ECO:0000259" key="4">
    <source>
        <dbReference type="SMART" id="SM00796"/>
    </source>
</evidence>
<keyword evidence="1" id="KW-0547">Nucleotide-binding</keyword>
<dbReference type="Pfam" id="PF02682">
    <property type="entry name" value="CT_C_D"/>
    <property type="match status" value="1"/>
</dbReference>